<feature type="disulfide bond" evidence="3">
    <location>
        <begin position="128"/>
        <end position="140"/>
    </location>
</feature>
<dbReference type="InterPro" id="IPR001254">
    <property type="entry name" value="Trypsin_dom"/>
</dbReference>
<proteinExistence type="inferred from homology"/>
<dbReference type="Pfam" id="PF00057">
    <property type="entry name" value="Ldl_recept_a"/>
    <property type="match status" value="3"/>
</dbReference>
<dbReference type="InterPro" id="IPR023415">
    <property type="entry name" value="LDLR_class-A_CS"/>
</dbReference>
<dbReference type="CDD" id="cd00112">
    <property type="entry name" value="LDLa"/>
    <property type="match status" value="3"/>
</dbReference>
<dbReference type="InterPro" id="IPR000436">
    <property type="entry name" value="Sushi_SCR_CCP_dom"/>
</dbReference>
<feature type="disulfide bond" evidence="3">
    <location>
        <begin position="87"/>
        <end position="99"/>
    </location>
</feature>
<accession>A0A1B0DD71</accession>
<name>A0A1B0DD71_PHLPP</name>
<dbReference type="Gene3D" id="2.10.70.10">
    <property type="entry name" value="Complement Module, domain 1"/>
    <property type="match status" value="1"/>
</dbReference>
<evidence type="ECO:0000256" key="4">
    <source>
        <dbReference type="PROSITE-ProRule" id="PRU00302"/>
    </source>
</evidence>
<feature type="disulfide bond" evidence="3">
    <location>
        <begin position="94"/>
        <end position="112"/>
    </location>
</feature>
<protein>
    <recommendedName>
        <fullName evidence="8">Peptidase S1 domain-containing protein</fullName>
    </recommendedName>
</protein>
<dbReference type="EMBL" id="AJVK01031715">
    <property type="status" value="NOT_ANNOTATED_CDS"/>
    <property type="molecule type" value="Genomic_DNA"/>
</dbReference>
<dbReference type="SMART" id="SM00020">
    <property type="entry name" value="Tryp_SPc"/>
    <property type="match status" value="1"/>
</dbReference>
<evidence type="ECO:0000256" key="5">
    <source>
        <dbReference type="SAM" id="MobiDB-lite"/>
    </source>
</evidence>
<dbReference type="PANTHER" id="PTHR24252:SF7">
    <property type="entry name" value="HYALIN"/>
    <property type="match status" value="1"/>
</dbReference>
<dbReference type="Pfam" id="PF00089">
    <property type="entry name" value="Trypsin"/>
    <property type="match status" value="1"/>
</dbReference>
<comment type="caution">
    <text evidence="4">Lacks conserved residue(s) required for the propagation of feature annotation.</text>
</comment>
<dbReference type="VEuPathDB" id="VectorBase:PPAI005842"/>
<dbReference type="InterPro" id="IPR002172">
    <property type="entry name" value="LDrepeatLR_classA_rpt"/>
</dbReference>
<dbReference type="PROSITE" id="PS00134">
    <property type="entry name" value="TRYPSIN_HIS"/>
    <property type="match status" value="1"/>
</dbReference>
<dbReference type="VEuPathDB" id="VectorBase:PPAPM1_009485"/>
<evidence type="ECO:0008006" key="8">
    <source>
        <dbReference type="Google" id="ProtNLM"/>
    </source>
</evidence>
<keyword evidence="4" id="KW-0768">Sushi</keyword>
<feature type="disulfide bond" evidence="3">
    <location>
        <begin position="38"/>
        <end position="50"/>
    </location>
</feature>
<dbReference type="SMART" id="SM00032">
    <property type="entry name" value="CCP"/>
    <property type="match status" value="2"/>
</dbReference>
<dbReference type="Gene3D" id="4.10.400.10">
    <property type="entry name" value="Low-density Lipoprotein Receptor"/>
    <property type="match status" value="3"/>
</dbReference>
<evidence type="ECO:0000256" key="2">
    <source>
        <dbReference type="ARBA" id="ARBA00024195"/>
    </source>
</evidence>
<dbReference type="EnsemblMetazoa" id="PPAI005842-RA">
    <property type="protein sequence ID" value="PPAI005842-PA"/>
    <property type="gene ID" value="PPAI005842"/>
</dbReference>
<dbReference type="SUPFAM" id="SSF57424">
    <property type="entry name" value="LDL receptor-like module"/>
    <property type="match status" value="3"/>
</dbReference>
<feature type="disulfide bond" evidence="3">
    <location>
        <begin position="45"/>
        <end position="63"/>
    </location>
</feature>
<sequence>MDVAVVLGGRNFPHQGAIVVVVEATTSALILQNAALQCPKYAFQCAYGACVDGSAECDGKKDCLDNSDELTIKCPGVLEYLKDRGNCSEGYRQCRSGECVFEDQLCNGKQDCADASDESLARCFNYYCPPYAFKCDYGACVSGDAKCNDEYDCFDGSDETEQLCGKPPPPKETTPRPRPDTSIKPQPDGTCRAPTFTIGRMYDTNNAEIFPGQIISNGQIVRFRCSTSRLIGSEEVYCISGEFLPSVPKCSRSCSNVPLNTLSVKATCETASGDPIPCSSQLPPGTVANLKCKQGYIMPREFVQTRTRCEDDGNWSTHIFKCDQVCGIIEEGFAFVSGGKETNITQVPWQAAIYERQNGRYNQICGGSILTATAIVSAAHCFWDRQNSKKRDPEFYQVAVGKTLRDYYAEESGVQFFNVTLIDIYDQYNDYDGLYQADVAVLVLQSPIIFKTYIKPACLTPAIIGNEK</sequence>
<dbReference type="AlphaFoldDB" id="A0A1B0DD71"/>
<dbReference type="PRINTS" id="PR00261">
    <property type="entry name" value="LDLRECEPTOR"/>
</dbReference>
<keyword evidence="1 3" id="KW-1015">Disulfide bond</keyword>
<dbReference type="InterPro" id="IPR009003">
    <property type="entry name" value="Peptidase_S1_PA"/>
</dbReference>
<dbReference type="Gene3D" id="2.40.10.10">
    <property type="entry name" value="Trypsin-like serine proteases"/>
    <property type="match status" value="1"/>
</dbReference>
<organism evidence="6 7">
    <name type="scientific">Phlebotomus papatasi</name>
    <name type="common">Sandfly</name>
    <dbReference type="NCBI Taxonomy" id="29031"/>
    <lineage>
        <taxon>Eukaryota</taxon>
        <taxon>Metazoa</taxon>
        <taxon>Ecdysozoa</taxon>
        <taxon>Arthropoda</taxon>
        <taxon>Hexapoda</taxon>
        <taxon>Insecta</taxon>
        <taxon>Pterygota</taxon>
        <taxon>Neoptera</taxon>
        <taxon>Endopterygota</taxon>
        <taxon>Diptera</taxon>
        <taxon>Nematocera</taxon>
        <taxon>Psychodoidea</taxon>
        <taxon>Psychodidae</taxon>
        <taxon>Phlebotomus</taxon>
        <taxon>Phlebotomus</taxon>
    </lineage>
</organism>
<evidence type="ECO:0000256" key="3">
    <source>
        <dbReference type="PROSITE-ProRule" id="PRU00124"/>
    </source>
</evidence>
<dbReference type="GO" id="GO:0004252">
    <property type="term" value="F:serine-type endopeptidase activity"/>
    <property type="evidence" value="ECO:0007669"/>
    <property type="project" value="InterPro"/>
</dbReference>
<dbReference type="GO" id="GO:0006508">
    <property type="term" value="P:proteolysis"/>
    <property type="evidence" value="ECO:0007669"/>
    <property type="project" value="InterPro"/>
</dbReference>
<comment type="similarity">
    <text evidence="2">Belongs to the peptidase S1 family. CLIP subfamily.</text>
</comment>
<dbReference type="InterPro" id="IPR043504">
    <property type="entry name" value="Peptidase_S1_PA_chymotrypsin"/>
</dbReference>
<evidence type="ECO:0000313" key="6">
    <source>
        <dbReference type="EnsemblMetazoa" id="PPAI005842-PA"/>
    </source>
</evidence>
<dbReference type="InterPro" id="IPR036055">
    <property type="entry name" value="LDL_receptor-like_sf"/>
</dbReference>
<dbReference type="SMART" id="SM00192">
    <property type="entry name" value="LDLa"/>
    <property type="match status" value="3"/>
</dbReference>
<feature type="disulfide bond" evidence="3">
    <location>
        <begin position="135"/>
        <end position="153"/>
    </location>
</feature>
<dbReference type="SUPFAM" id="SSF50494">
    <property type="entry name" value="Trypsin-like serine proteases"/>
    <property type="match status" value="1"/>
</dbReference>
<evidence type="ECO:0000313" key="7">
    <source>
        <dbReference type="Proteomes" id="UP000092462"/>
    </source>
</evidence>
<dbReference type="PROSITE" id="PS50240">
    <property type="entry name" value="TRYPSIN_DOM"/>
    <property type="match status" value="1"/>
</dbReference>
<dbReference type="PROSITE" id="PS01209">
    <property type="entry name" value="LDLRA_1"/>
    <property type="match status" value="2"/>
</dbReference>
<reference evidence="6" key="1">
    <citation type="submission" date="2022-08" db="UniProtKB">
        <authorList>
            <consortium name="EnsemblMetazoa"/>
        </authorList>
    </citation>
    <scope>IDENTIFICATION</scope>
    <source>
        <strain evidence="6">Israel</strain>
    </source>
</reference>
<feature type="region of interest" description="Disordered" evidence="5">
    <location>
        <begin position="159"/>
        <end position="188"/>
    </location>
</feature>
<dbReference type="PROSITE" id="PS50923">
    <property type="entry name" value="SUSHI"/>
    <property type="match status" value="1"/>
</dbReference>
<evidence type="ECO:0000256" key="1">
    <source>
        <dbReference type="ARBA" id="ARBA00023157"/>
    </source>
</evidence>
<dbReference type="Proteomes" id="UP000092462">
    <property type="component" value="Unassembled WGS sequence"/>
</dbReference>
<dbReference type="PANTHER" id="PTHR24252">
    <property type="entry name" value="ACROSIN-RELATED"/>
    <property type="match status" value="1"/>
</dbReference>
<keyword evidence="7" id="KW-1185">Reference proteome</keyword>
<dbReference type="EMBL" id="AJVK01031716">
    <property type="status" value="NOT_ANNOTATED_CDS"/>
    <property type="molecule type" value="Genomic_DNA"/>
</dbReference>
<dbReference type="PROSITE" id="PS50068">
    <property type="entry name" value="LDLRA_2"/>
    <property type="match status" value="3"/>
</dbReference>
<dbReference type="InterPro" id="IPR018114">
    <property type="entry name" value="TRYPSIN_HIS"/>
</dbReference>